<evidence type="ECO:0000313" key="3">
    <source>
        <dbReference type="Proteomes" id="UP000183376"/>
    </source>
</evidence>
<evidence type="ECO:0000313" key="2">
    <source>
        <dbReference type="EMBL" id="SDM17700.1"/>
    </source>
</evidence>
<dbReference type="AlphaFoldDB" id="A0A1G9R3J0"/>
<feature type="region of interest" description="Disordered" evidence="1">
    <location>
        <begin position="1"/>
        <end position="29"/>
    </location>
</feature>
<feature type="region of interest" description="Disordered" evidence="1">
    <location>
        <begin position="273"/>
        <end position="330"/>
    </location>
</feature>
<feature type="compositionally biased region" description="Basic and acidic residues" evidence="1">
    <location>
        <begin position="18"/>
        <end position="28"/>
    </location>
</feature>
<accession>A0A1G9R3J0</accession>
<name>A0A1G9R3J0_ALLAB</name>
<dbReference type="EMBL" id="LT629701">
    <property type="protein sequence ID" value="SDM17700.1"/>
    <property type="molecule type" value="Genomic_DNA"/>
</dbReference>
<dbReference type="eggNOG" id="ENOG50336WV">
    <property type="taxonomic scope" value="Bacteria"/>
</dbReference>
<feature type="compositionally biased region" description="Polar residues" evidence="1">
    <location>
        <begin position="1"/>
        <end position="17"/>
    </location>
</feature>
<gene>
    <name evidence="2" type="ORF">SAMN04489726_0185</name>
</gene>
<organism evidence="2 3">
    <name type="scientific">Allokutzneria albata</name>
    <name type="common">Kibdelosporangium albatum</name>
    <dbReference type="NCBI Taxonomy" id="211114"/>
    <lineage>
        <taxon>Bacteria</taxon>
        <taxon>Bacillati</taxon>
        <taxon>Actinomycetota</taxon>
        <taxon>Actinomycetes</taxon>
        <taxon>Pseudonocardiales</taxon>
        <taxon>Pseudonocardiaceae</taxon>
        <taxon>Allokutzneria</taxon>
    </lineage>
</organism>
<dbReference type="Proteomes" id="UP000183376">
    <property type="component" value="Chromosome I"/>
</dbReference>
<evidence type="ECO:0000256" key="1">
    <source>
        <dbReference type="SAM" id="MobiDB-lite"/>
    </source>
</evidence>
<evidence type="ECO:0008006" key="4">
    <source>
        <dbReference type="Google" id="ProtNLM"/>
    </source>
</evidence>
<keyword evidence="3" id="KW-1185">Reference proteome</keyword>
<protein>
    <recommendedName>
        <fullName evidence="4">DUF4388 domain-containing protein</fullName>
    </recommendedName>
</protein>
<dbReference type="STRING" id="211114.SAMN04489726_0185"/>
<reference evidence="2 3" key="1">
    <citation type="submission" date="2016-10" db="EMBL/GenBank/DDBJ databases">
        <authorList>
            <person name="de Groot N.N."/>
        </authorList>
    </citation>
    <scope>NUCLEOTIDE SEQUENCE [LARGE SCALE GENOMIC DNA]</scope>
    <source>
        <strain evidence="2 3">DSM 44149</strain>
    </source>
</reference>
<feature type="compositionally biased region" description="Low complexity" evidence="1">
    <location>
        <begin position="273"/>
        <end position="282"/>
    </location>
</feature>
<sequence>MRGRNSTECRVLQSSHSSDPRPHTERPLRRDHRAACDLLACALTQCHADRATATVRVVGNPGGLLHLREGVVVAVDSPGAPGAETLLLRSGRLSEQDWNAALREGTGTRSHQATLVARGAIGASAVQALVTMATQDGSFAIAAGDVEQCVVDDEPVDVLLTAADGMPPDLLLSETLRRLDALASMPFPLSPYRERVVPGRGTDSPAATEARRKIIEHATGRRTARDIAFVVGRSVYPTTVEISRMLTEGLLEIAPPAISFSSSHWGLTSLRPRAAAERTATPGTDDAGSLPTRRPGEAAPVSRKYLRPSGWHGAPEAPGLSGTEGKNIGL</sequence>
<proteinExistence type="predicted"/>